<dbReference type="GO" id="GO:0008168">
    <property type="term" value="F:methyltransferase activity"/>
    <property type="evidence" value="ECO:0007669"/>
    <property type="project" value="UniProtKB-KW"/>
</dbReference>
<name>A0ABW2C9C9_9PSEU</name>
<accession>A0ABW2C9C9</accession>
<organism evidence="12 13">
    <name type="scientific">Haloechinothrix salitolerans</name>
    <dbReference type="NCBI Taxonomy" id="926830"/>
    <lineage>
        <taxon>Bacteria</taxon>
        <taxon>Bacillati</taxon>
        <taxon>Actinomycetota</taxon>
        <taxon>Actinomycetes</taxon>
        <taxon>Pseudonocardiales</taxon>
        <taxon>Pseudonocardiaceae</taxon>
        <taxon>Haloechinothrix</taxon>
    </lineage>
</organism>
<comment type="similarity">
    <text evidence="2">Belongs to the methyltransferase superfamily. L-isoaspartyl/D-aspartyl protein methyltransferase family.</text>
</comment>
<dbReference type="Gene3D" id="3.40.50.150">
    <property type="entry name" value="Vaccinia Virus protein VP39"/>
    <property type="match status" value="1"/>
</dbReference>
<keyword evidence="5" id="KW-0963">Cytoplasm</keyword>
<proteinExistence type="inferred from homology"/>
<dbReference type="GO" id="GO:0032259">
    <property type="term" value="P:methylation"/>
    <property type="evidence" value="ECO:0007669"/>
    <property type="project" value="UniProtKB-KW"/>
</dbReference>
<evidence type="ECO:0000256" key="9">
    <source>
        <dbReference type="ARBA" id="ARBA00030757"/>
    </source>
</evidence>
<evidence type="ECO:0000256" key="4">
    <source>
        <dbReference type="ARBA" id="ARBA00013346"/>
    </source>
</evidence>
<evidence type="ECO:0000256" key="3">
    <source>
        <dbReference type="ARBA" id="ARBA00011890"/>
    </source>
</evidence>
<evidence type="ECO:0000256" key="2">
    <source>
        <dbReference type="ARBA" id="ARBA00005369"/>
    </source>
</evidence>
<sequence length="376" mass="40696">MTAPHATGWRELLADVPREPFLPDVVWIDGPDRTFLPVSRQRDPQRWADATCGDQPVITQVDDGAPPPGQPGVVPTSSASMPTVVAGMLDALGAEAGHAVLEVGTGTGWNAALLARRVGPTGRVVSVEVDPALADTARSVLATAGANVDVITGDGERGYPDGAPYDRIIATASVRAIPFAWVQQARTGGVIVTPWGTDYCNSTLARLVVGPAGVAFGRFRDGYSFMRLRSQRRYLVNPDGTDLDTASAEHSITDLDGRDVYRMITASEAAFAIGLRLPDCRMLFEEDRRGQRHHTVELHHSSSGSWALVDVDVDRGRGFDVYQAGARRLWDEAVDAYRWWLAHDTPGVERFGITITAASQVVWLNDPASEHHWIVG</sequence>
<evidence type="ECO:0000256" key="8">
    <source>
        <dbReference type="ARBA" id="ARBA00022691"/>
    </source>
</evidence>
<dbReference type="InterPro" id="IPR000682">
    <property type="entry name" value="PCMT"/>
</dbReference>
<dbReference type="PROSITE" id="PS01279">
    <property type="entry name" value="PCMT"/>
    <property type="match status" value="1"/>
</dbReference>
<keyword evidence="13" id="KW-1185">Reference proteome</keyword>
<dbReference type="InterPro" id="IPR029063">
    <property type="entry name" value="SAM-dependent_MTases_sf"/>
</dbReference>
<reference evidence="13" key="1">
    <citation type="journal article" date="2019" name="Int. J. Syst. Evol. Microbiol.">
        <title>The Global Catalogue of Microorganisms (GCM) 10K type strain sequencing project: providing services to taxonomists for standard genome sequencing and annotation.</title>
        <authorList>
            <consortium name="The Broad Institute Genomics Platform"/>
            <consortium name="The Broad Institute Genome Sequencing Center for Infectious Disease"/>
            <person name="Wu L."/>
            <person name="Ma J."/>
        </authorList>
    </citation>
    <scope>NUCLEOTIDE SEQUENCE [LARGE SCALE GENOMIC DNA]</scope>
    <source>
        <strain evidence="13">KCTC 32255</strain>
    </source>
</reference>
<dbReference type="RefSeq" id="WP_345401604.1">
    <property type="nucleotide sequence ID" value="NZ_BAABLA010000106.1"/>
</dbReference>
<dbReference type="Pfam" id="PF01135">
    <property type="entry name" value="PCMT"/>
    <property type="match status" value="1"/>
</dbReference>
<dbReference type="PANTHER" id="PTHR11579">
    <property type="entry name" value="PROTEIN-L-ISOASPARTATE O-METHYLTRANSFERASE"/>
    <property type="match status" value="1"/>
</dbReference>
<evidence type="ECO:0000256" key="5">
    <source>
        <dbReference type="ARBA" id="ARBA00022490"/>
    </source>
</evidence>
<dbReference type="SUPFAM" id="SSF53335">
    <property type="entry name" value="S-adenosyl-L-methionine-dependent methyltransferases"/>
    <property type="match status" value="1"/>
</dbReference>
<dbReference type="PANTHER" id="PTHR11579:SF0">
    <property type="entry name" value="PROTEIN-L-ISOASPARTATE(D-ASPARTATE) O-METHYLTRANSFERASE"/>
    <property type="match status" value="1"/>
</dbReference>
<comment type="caution">
    <text evidence="12">The sequence shown here is derived from an EMBL/GenBank/DDBJ whole genome shotgun (WGS) entry which is preliminary data.</text>
</comment>
<evidence type="ECO:0000256" key="11">
    <source>
        <dbReference type="ARBA" id="ARBA00031350"/>
    </source>
</evidence>
<dbReference type="Proteomes" id="UP001596337">
    <property type="component" value="Unassembled WGS sequence"/>
</dbReference>
<protein>
    <recommendedName>
        <fullName evidence="4">Protein-L-isoaspartate O-methyltransferase</fullName>
        <ecNumber evidence="3">2.1.1.77</ecNumber>
    </recommendedName>
    <alternativeName>
        <fullName evidence="11">L-isoaspartyl protein carboxyl methyltransferase</fullName>
    </alternativeName>
    <alternativeName>
        <fullName evidence="9">Protein L-isoaspartyl methyltransferase</fullName>
    </alternativeName>
    <alternativeName>
        <fullName evidence="10">Protein-beta-aspartate methyltransferase</fullName>
    </alternativeName>
</protein>
<evidence type="ECO:0000256" key="10">
    <source>
        <dbReference type="ARBA" id="ARBA00031323"/>
    </source>
</evidence>
<dbReference type="CDD" id="cd02440">
    <property type="entry name" value="AdoMet_MTases"/>
    <property type="match status" value="1"/>
</dbReference>
<evidence type="ECO:0000256" key="1">
    <source>
        <dbReference type="ARBA" id="ARBA00004496"/>
    </source>
</evidence>
<keyword evidence="8" id="KW-0949">S-adenosyl-L-methionine</keyword>
<dbReference type="EMBL" id="JBHSXX010000001">
    <property type="protein sequence ID" value="MFC6870915.1"/>
    <property type="molecule type" value="Genomic_DNA"/>
</dbReference>
<evidence type="ECO:0000313" key="13">
    <source>
        <dbReference type="Proteomes" id="UP001596337"/>
    </source>
</evidence>
<evidence type="ECO:0000256" key="7">
    <source>
        <dbReference type="ARBA" id="ARBA00022679"/>
    </source>
</evidence>
<dbReference type="EC" id="2.1.1.77" evidence="3"/>
<gene>
    <name evidence="12" type="ORF">ACFQGD_27695</name>
</gene>
<keyword evidence="6 12" id="KW-0489">Methyltransferase</keyword>
<comment type="subcellular location">
    <subcellularLocation>
        <location evidence="1">Cytoplasm</location>
    </subcellularLocation>
</comment>
<keyword evidence="7" id="KW-0808">Transferase</keyword>
<evidence type="ECO:0000256" key="6">
    <source>
        <dbReference type="ARBA" id="ARBA00022603"/>
    </source>
</evidence>
<evidence type="ECO:0000313" key="12">
    <source>
        <dbReference type="EMBL" id="MFC6870915.1"/>
    </source>
</evidence>